<reference evidence="3 4" key="1">
    <citation type="submission" date="2018-05" db="EMBL/GenBank/DDBJ databases">
        <title>Evolution of GPA BGCs.</title>
        <authorList>
            <person name="Waglechner N."/>
            <person name="Wright G.D."/>
        </authorList>
    </citation>
    <scope>NUCLEOTIDE SEQUENCE [LARGE SCALE GENOMIC DNA]</scope>
    <source>
        <strain evidence="3 4">DSM 5908</strain>
    </source>
</reference>
<organism evidence="3 4">
    <name type="scientific">Amycolatopsis balhimycina DSM 5908</name>
    <dbReference type="NCBI Taxonomy" id="1081091"/>
    <lineage>
        <taxon>Bacteria</taxon>
        <taxon>Bacillati</taxon>
        <taxon>Actinomycetota</taxon>
        <taxon>Actinomycetes</taxon>
        <taxon>Pseudonocardiales</taxon>
        <taxon>Pseudonocardiaceae</taxon>
        <taxon>Amycolatopsis</taxon>
    </lineage>
</organism>
<proteinExistence type="predicted"/>
<sequence length="113" mass="11802">MSTTYRGSLALRILSGVLAVLLALAGLVTRVVTNTGLRVCNTVIGQIGTELTHSTLCAKAETWHTVGTVAMWGGVALLVGTLFYAYVRPRSSAKPGGVPRQVRPGPDKVLPGS</sequence>
<evidence type="ECO:0000256" key="1">
    <source>
        <dbReference type="SAM" id="MobiDB-lite"/>
    </source>
</evidence>
<accession>A0A428WFH9</accession>
<keyword evidence="4" id="KW-1185">Reference proteome</keyword>
<gene>
    <name evidence="3" type="ORF">DMA12_23125</name>
</gene>
<dbReference type="Proteomes" id="UP000286716">
    <property type="component" value="Unassembled WGS sequence"/>
</dbReference>
<dbReference type="EMBL" id="QHHU01000032">
    <property type="protein sequence ID" value="RSM41844.1"/>
    <property type="molecule type" value="Genomic_DNA"/>
</dbReference>
<keyword evidence="2" id="KW-1133">Transmembrane helix</keyword>
<feature type="compositionally biased region" description="Low complexity" evidence="1">
    <location>
        <begin position="95"/>
        <end position="104"/>
    </location>
</feature>
<protein>
    <submittedName>
        <fullName evidence="3">Uncharacterized protein</fullName>
    </submittedName>
</protein>
<keyword evidence="2" id="KW-0812">Transmembrane</keyword>
<feature type="region of interest" description="Disordered" evidence="1">
    <location>
        <begin position="91"/>
        <end position="113"/>
    </location>
</feature>
<keyword evidence="2" id="KW-0472">Membrane</keyword>
<name>A0A428WFH9_AMYBA</name>
<comment type="caution">
    <text evidence="3">The sequence shown here is derived from an EMBL/GenBank/DDBJ whole genome shotgun (WGS) entry which is preliminary data.</text>
</comment>
<dbReference type="AlphaFoldDB" id="A0A428WFH9"/>
<dbReference type="OrthoDB" id="9912060at2"/>
<dbReference type="RefSeq" id="WP_020642855.1">
    <property type="nucleotide sequence ID" value="NZ_QHHU01000032.1"/>
</dbReference>
<evidence type="ECO:0000256" key="2">
    <source>
        <dbReference type="SAM" id="Phobius"/>
    </source>
</evidence>
<evidence type="ECO:0000313" key="4">
    <source>
        <dbReference type="Proteomes" id="UP000286716"/>
    </source>
</evidence>
<feature type="transmembrane region" description="Helical" evidence="2">
    <location>
        <begin position="9"/>
        <end position="28"/>
    </location>
</feature>
<feature type="transmembrane region" description="Helical" evidence="2">
    <location>
        <begin position="69"/>
        <end position="87"/>
    </location>
</feature>
<evidence type="ECO:0000313" key="3">
    <source>
        <dbReference type="EMBL" id="RSM41844.1"/>
    </source>
</evidence>